<evidence type="ECO:0000313" key="2">
    <source>
        <dbReference type="EMBL" id="QGF22861.1"/>
    </source>
</evidence>
<evidence type="ECO:0008006" key="4">
    <source>
        <dbReference type="Google" id="ProtNLM"/>
    </source>
</evidence>
<dbReference type="KEGG" id="rain:Rai3103_03330"/>
<dbReference type="AlphaFoldDB" id="A0A5Q2F8T1"/>
<proteinExistence type="predicted"/>
<keyword evidence="1" id="KW-0732">Signal</keyword>
<dbReference type="Proteomes" id="UP000386847">
    <property type="component" value="Chromosome"/>
</dbReference>
<evidence type="ECO:0000256" key="1">
    <source>
        <dbReference type="SAM" id="SignalP"/>
    </source>
</evidence>
<accession>A0A5Q2F8T1</accession>
<organism evidence="2 3">
    <name type="scientific">Raineyella fluvialis</name>
    <dbReference type="NCBI Taxonomy" id="2662261"/>
    <lineage>
        <taxon>Bacteria</taxon>
        <taxon>Bacillati</taxon>
        <taxon>Actinomycetota</taxon>
        <taxon>Actinomycetes</taxon>
        <taxon>Propionibacteriales</taxon>
        <taxon>Propionibacteriaceae</taxon>
        <taxon>Raineyella</taxon>
    </lineage>
</organism>
<feature type="signal peptide" evidence="1">
    <location>
        <begin position="1"/>
        <end position="25"/>
    </location>
</feature>
<sequence>MGKFTSVLTIIGITGLMAGCGSNQAAAPVPTPSYSCTPDASGAPCTAELAAAQAEEAKAYDEAVHAYREFTKERNRLVVAGGAAAPTPEMTKYASGQYLGDVASDLALLEKHGYHGTSGLEIMQIVPVSATRDSVVLRICENGSHIKLLSESGQTLGAGNMASVEIKVNRGEGAWRVSEGNASKEDVCGL</sequence>
<feature type="chain" id="PRO_5038765624" description="Lipoprotein" evidence="1">
    <location>
        <begin position="26"/>
        <end position="190"/>
    </location>
</feature>
<evidence type="ECO:0000313" key="3">
    <source>
        <dbReference type="Proteomes" id="UP000386847"/>
    </source>
</evidence>
<reference evidence="2 3" key="1">
    <citation type="submission" date="2019-10" db="EMBL/GenBank/DDBJ databases">
        <title>Genomic analysis of Raineyella sp. CBA3103.</title>
        <authorList>
            <person name="Roh S.W."/>
        </authorList>
    </citation>
    <scope>NUCLEOTIDE SEQUENCE [LARGE SCALE GENOMIC DNA]</scope>
    <source>
        <strain evidence="2 3">CBA3103</strain>
    </source>
</reference>
<name>A0A5Q2F8T1_9ACTN</name>
<keyword evidence="3" id="KW-1185">Reference proteome</keyword>
<dbReference type="PROSITE" id="PS51257">
    <property type="entry name" value="PROKAR_LIPOPROTEIN"/>
    <property type="match status" value="1"/>
</dbReference>
<protein>
    <recommendedName>
        <fullName evidence="4">Lipoprotein</fullName>
    </recommendedName>
</protein>
<dbReference type="EMBL" id="CP045725">
    <property type="protein sequence ID" value="QGF22861.1"/>
    <property type="molecule type" value="Genomic_DNA"/>
</dbReference>
<gene>
    <name evidence="2" type="ORF">Rai3103_03330</name>
</gene>